<feature type="compositionally biased region" description="Basic and acidic residues" evidence="1">
    <location>
        <begin position="232"/>
        <end position="241"/>
    </location>
</feature>
<dbReference type="AlphaFoldDB" id="A0A6J4SYA5"/>
<dbReference type="GO" id="GO:0004775">
    <property type="term" value="F:succinate-CoA ligase (ADP-forming) activity"/>
    <property type="evidence" value="ECO:0007669"/>
    <property type="project" value="UniProtKB-EC"/>
</dbReference>
<feature type="compositionally biased region" description="Basic and acidic residues" evidence="1">
    <location>
        <begin position="1"/>
        <end position="12"/>
    </location>
</feature>
<feature type="region of interest" description="Disordered" evidence="1">
    <location>
        <begin position="1"/>
        <end position="186"/>
    </location>
</feature>
<accession>A0A6J4SYA5</accession>
<keyword evidence="2" id="KW-0436">Ligase</keyword>
<evidence type="ECO:0000313" key="2">
    <source>
        <dbReference type="EMBL" id="CAA9508972.1"/>
    </source>
</evidence>
<proteinExistence type="predicted"/>
<organism evidence="2">
    <name type="scientific">uncultured Solirubrobacteraceae bacterium</name>
    <dbReference type="NCBI Taxonomy" id="1162706"/>
    <lineage>
        <taxon>Bacteria</taxon>
        <taxon>Bacillati</taxon>
        <taxon>Actinomycetota</taxon>
        <taxon>Thermoleophilia</taxon>
        <taxon>Solirubrobacterales</taxon>
        <taxon>Solirubrobacteraceae</taxon>
        <taxon>environmental samples</taxon>
    </lineage>
</organism>
<dbReference type="EMBL" id="CADCVQ010000105">
    <property type="protein sequence ID" value="CAA9508972.1"/>
    <property type="molecule type" value="Genomic_DNA"/>
</dbReference>
<protein>
    <submittedName>
        <fullName evidence="2">Succinyl-CoA ligase [ADP-forming] alpha chain</fullName>
        <ecNumber evidence="2">6.2.1.5</ecNumber>
    </submittedName>
</protein>
<feature type="non-terminal residue" evidence="2">
    <location>
        <position position="325"/>
    </location>
</feature>
<dbReference type="EC" id="6.2.1.5" evidence="2"/>
<name>A0A6J4SYA5_9ACTN</name>
<feature type="region of interest" description="Disordered" evidence="1">
    <location>
        <begin position="206"/>
        <end position="308"/>
    </location>
</feature>
<gene>
    <name evidence="2" type="ORF">AVDCRST_MAG67-2602</name>
</gene>
<feature type="compositionally biased region" description="Basic and acidic residues" evidence="1">
    <location>
        <begin position="32"/>
        <end position="43"/>
    </location>
</feature>
<reference evidence="2" key="1">
    <citation type="submission" date="2020-02" db="EMBL/GenBank/DDBJ databases">
        <authorList>
            <person name="Meier V. D."/>
        </authorList>
    </citation>
    <scope>NUCLEOTIDE SEQUENCE</scope>
    <source>
        <strain evidence="2">AVDCRST_MAG67</strain>
    </source>
</reference>
<feature type="compositionally biased region" description="Low complexity" evidence="1">
    <location>
        <begin position="299"/>
        <end position="308"/>
    </location>
</feature>
<feature type="non-terminal residue" evidence="2">
    <location>
        <position position="1"/>
    </location>
</feature>
<feature type="compositionally biased region" description="Basic and acidic residues" evidence="1">
    <location>
        <begin position="123"/>
        <end position="186"/>
    </location>
</feature>
<feature type="compositionally biased region" description="Basic and acidic residues" evidence="1">
    <location>
        <begin position="79"/>
        <end position="95"/>
    </location>
</feature>
<evidence type="ECO:0000256" key="1">
    <source>
        <dbReference type="SAM" id="MobiDB-lite"/>
    </source>
</evidence>
<sequence length="325" mass="38191">EHPDRREHDVHRAGHHRPRGGEPHARVPGLRRWREDRRRRDARAQGPRRARRARLRHGRPGRRVLRQPDLRLRRHGPPRVHEGRCLRGDREPHQARRDRHRAHPAPGRRADGRARRHARRADHRAQLPWDHRARRHQDGRNRRPGQERRAGLLPRSDRRRQPLRRHDDGDVLDADGRRPRPVDRRLDRRRRDHRFDVRRADAVLPGRQADARDRHLHRARRSDGGRALAVGDRQRLPDAGRRVHGRALHGRDAGHELRPCGHDRRGQGGHRGGEDRAPRRRGHHGRRGDLRDPGHHEIQAAGARRAQASARCQRARLGARRGWSM</sequence>
<feature type="compositionally biased region" description="Basic and acidic residues" evidence="1">
    <location>
        <begin position="287"/>
        <end position="298"/>
    </location>
</feature>
<feature type="compositionally biased region" description="Basic residues" evidence="1">
    <location>
        <begin position="46"/>
        <end position="65"/>
    </location>
</feature>
<feature type="compositionally biased region" description="Basic and acidic residues" evidence="1">
    <location>
        <begin position="249"/>
        <end position="277"/>
    </location>
</feature>